<evidence type="ECO:0000313" key="2">
    <source>
        <dbReference type="Proteomes" id="UP000198287"/>
    </source>
</evidence>
<sequence length="523" mass="60321">MTFRLNHVMEIEEVVEPLDPIDEAACNRILELFGTPYPQLTRPQILMLDRILEAAKTAQLPYTHVFQPQDVLYDDTMDVDDDIPLLNIINPECVPLPNLAPYIHPVKLQKATGHTVPEFVAFINGVVDDPLLGIPLVNLMGNECHVRYSHKQQCFYRYSAYCSRMCMTTSCFRTEAKVISVGFPNCSQHYNTNVHVVLEITRGSDDEDEEYDYNHPIRHVLFQLSVDGNWSDVQMRTYLQNVWLDRKSTYTPNVPSIVTEAWIFNNHQSAVHKIASLQFCHLLLALNDSTYEYIPDNITLPVNLQNEVGPILDSLGIIISLQGTVSDEELESVGLSDLFGMPFEEELLKESKIVLYRECNNHFEYRGVTTDWTKKQWATKHASKTLLFACKDRGQQFALEPRRILYDKTDMEKTELLTILGSFIVSYLHAPRPDNKQDFVNVNCRVDSRFLVNRRPISVMQDTALEEYEDRETDDEDCSYEDEGQIYDSQHLTNLELLMQWIAHEYRLKVVITVNPGGIEEEQ</sequence>
<proteinExistence type="predicted"/>
<comment type="caution">
    <text evidence="1">The sequence shown here is derived from an EMBL/GenBank/DDBJ whole genome shotgun (WGS) entry which is preliminary data.</text>
</comment>
<dbReference type="AlphaFoldDB" id="A0A226DAZ1"/>
<accession>A0A226DAZ1</accession>
<keyword evidence="2" id="KW-1185">Reference proteome</keyword>
<evidence type="ECO:0000313" key="1">
    <source>
        <dbReference type="EMBL" id="OXA42715.1"/>
    </source>
</evidence>
<gene>
    <name evidence="1" type="ORF">Fcan01_22533</name>
</gene>
<protein>
    <submittedName>
        <fullName evidence="1">Uncharacterized protein</fullName>
    </submittedName>
</protein>
<name>A0A226DAZ1_FOLCA</name>
<reference evidence="1 2" key="1">
    <citation type="submission" date="2015-12" db="EMBL/GenBank/DDBJ databases">
        <title>The genome of Folsomia candida.</title>
        <authorList>
            <person name="Faddeeva A."/>
            <person name="Derks M.F."/>
            <person name="Anvar Y."/>
            <person name="Smit S."/>
            <person name="Van Straalen N."/>
            <person name="Roelofs D."/>
        </authorList>
    </citation>
    <scope>NUCLEOTIDE SEQUENCE [LARGE SCALE GENOMIC DNA]</scope>
    <source>
        <strain evidence="1 2">VU population</strain>
        <tissue evidence="1">Whole body</tissue>
    </source>
</reference>
<dbReference type="EMBL" id="LNIX01000025">
    <property type="protein sequence ID" value="OXA42715.1"/>
    <property type="molecule type" value="Genomic_DNA"/>
</dbReference>
<organism evidence="1 2">
    <name type="scientific">Folsomia candida</name>
    <name type="common">Springtail</name>
    <dbReference type="NCBI Taxonomy" id="158441"/>
    <lineage>
        <taxon>Eukaryota</taxon>
        <taxon>Metazoa</taxon>
        <taxon>Ecdysozoa</taxon>
        <taxon>Arthropoda</taxon>
        <taxon>Hexapoda</taxon>
        <taxon>Collembola</taxon>
        <taxon>Entomobryomorpha</taxon>
        <taxon>Isotomoidea</taxon>
        <taxon>Isotomidae</taxon>
        <taxon>Proisotominae</taxon>
        <taxon>Folsomia</taxon>
    </lineage>
</organism>
<dbReference type="Proteomes" id="UP000198287">
    <property type="component" value="Unassembled WGS sequence"/>
</dbReference>